<dbReference type="Proteomes" id="UP000199493">
    <property type="component" value="Unassembled WGS sequence"/>
</dbReference>
<feature type="region of interest" description="Disordered" evidence="1">
    <location>
        <begin position="1"/>
        <end position="41"/>
    </location>
</feature>
<sequence>MKEPSNINTTTVQPTPTATVYGMPAYSDRAAAEPLRSLHGS</sequence>
<feature type="compositionally biased region" description="Low complexity" evidence="1">
    <location>
        <begin position="9"/>
        <end position="20"/>
    </location>
</feature>
<accession>A0A1H8F1Q7</accession>
<dbReference type="AlphaFoldDB" id="A0A1H8F1Q7"/>
<proteinExistence type="predicted"/>
<evidence type="ECO:0000313" key="2">
    <source>
        <dbReference type="EMBL" id="SEN25659.1"/>
    </source>
</evidence>
<name>A0A1H8F1Q7_9GAMM</name>
<organism evidence="2 3">
    <name type="scientific">Vreelandella aquamarina</name>
    <dbReference type="NCBI Taxonomy" id="77097"/>
    <lineage>
        <taxon>Bacteria</taxon>
        <taxon>Pseudomonadati</taxon>
        <taxon>Pseudomonadota</taxon>
        <taxon>Gammaproteobacteria</taxon>
        <taxon>Oceanospirillales</taxon>
        <taxon>Halomonadaceae</taxon>
        <taxon>Vreelandella</taxon>
    </lineage>
</organism>
<protein>
    <submittedName>
        <fullName evidence="2">Uncharacterized protein</fullName>
    </submittedName>
</protein>
<dbReference type="EMBL" id="FODB01000006">
    <property type="protein sequence ID" value="SEN25659.1"/>
    <property type="molecule type" value="Genomic_DNA"/>
</dbReference>
<evidence type="ECO:0000313" key="3">
    <source>
        <dbReference type="Proteomes" id="UP000199493"/>
    </source>
</evidence>
<reference evidence="2 3" key="1">
    <citation type="submission" date="2016-10" db="EMBL/GenBank/DDBJ databases">
        <authorList>
            <person name="de Groot N.N."/>
        </authorList>
    </citation>
    <scope>NUCLEOTIDE SEQUENCE [LARGE SCALE GENOMIC DNA]</scope>
    <source>
        <strain evidence="2 3">558</strain>
    </source>
</reference>
<evidence type="ECO:0000256" key="1">
    <source>
        <dbReference type="SAM" id="MobiDB-lite"/>
    </source>
</evidence>
<gene>
    <name evidence="2" type="ORF">SAMN04490369_100620</name>
</gene>